<dbReference type="PANTHER" id="PTHR35562:SF2">
    <property type="entry name" value="DNA ENDONUCLEASE SMRA-RELATED"/>
    <property type="match status" value="1"/>
</dbReference>
<organism evidence="3 5">
    <name type="scientific">Marilutibacter chinensis</name>
    <dbReference type="NCBI Taxonomy" id="2912247"/>
    <lineage>
        <taxon>Bacteria</taxon>
        <taxon>Pseudomonadati</taxon>
        <taxon>Pseudomonadota</taxon>
        <taxon>Gammaproteobacteria</taxon>
        <taxon>Lysobacterales</taxon>
        <taxon>Lysobacteraceae</taxon>
        <taxon>Marilutibacter</taxon>
    </lineage>
</organism>
<evidence type="ECO:0000313" key="3">
    <source>
        <dbReference type="EMBL" id="MCF7221160.1"/>
    </source>
</evidence>
<dbReference type="Proteomes" id="UP001430796">
    <property type="component" value="Unassembled WGS sequence"/>
</dbReference>
<dbReference type="EMBL" id="JAKJPO010000010">
    <property type="protein sequence ID" value="MCF7223099.1"/>
    <property type="molecule type" value="Genomic_DNA"/>
</dbReference>
<sequence length="185" mass="20104">MTKRRMPSTPPGADDAALFRQAIGPVRELKASPPAPAAPKPKPRARMAELDESDARQAFRRGHDTPPLESGDLLAYRRDSVSVRSWQRLRRGEISAQEELDLHGADARTAEALLRAFISDAHRHGLGCVRVIHGKGLHGDGAPVLKNLVDRLLRHRADVIAFHSAPPAQGGAGAVLVLLAPTRRR</sequence>
<keyword evidence="5" id="KW-1185">Reference proteome</keyword>
<dbReference type="SUPFAM" id="SSF160443">
    <property type="entry name" value="SMR domain-like"/>
    <property type="match status" value="1"/>
</dbReference>
<dbReference type="SMART" id="SM00463">
    <property type="entry name" value="SMR"/>
    <property type="match status" value="1"/>
</dbReference>
<gene>
    <name evidence="3" type="ORF">L3V18_05070</name>
    <name evidence="4" type="ORF">L3V18_15075</name>
</gene>
<feature type="compositionally biased region" description="Basic and acidic residues" evidence="1">
    <location>
        <begin position="46"/>
        <end position="66"/>
    </location>
</feature>
<feature type="domain" description="Smr" evidence="2">
    <location>
        <begin position="100"/>
        <end position="180"/>
    </location>
</feature>
<dbReference type="EMBL" id="JAKJPO010000001">
    <property type="protein sequence ID" value="MCF7221160.1"/>
    <property type="molecule type" value="Genomic_DNA"/>
</dbReference>
<evidence type="ECO:0000256" key="1">
    <source>
        <dbReference type="SAM" id="MobiDB-lite"/>
    </source>
</evidence>
<proteinExistence type="predicted"/>
<feature type="region of interest" description="Disordered" evidence="1">
    <location>
        <begin position="22"/>
        <end position="71"/>
    </location>
</feature>
<reference evidence="5" key="1">
    <citation type="submission" date="2022-01" db="EMBL/GenBank/DDBJ databases">
        <title>Lysobacter chinensis sp. nov., a bacterium isolated from cow dung compost.</title>
        <authorList>
            <person name="Zhou L.Y."/>
        </authorList>
    </citation>
    <scope>NUCLEOTIDE SEQUENCE [LARGE SCALE GENOMIC DNA]</scope>
    <source>
        <strain evidence="5">TLK-CK17</strain>
    </source>
</reference>
<dbReference type="Pfam" id="PF01713">
    <property type="entry name" value="Smr"/>
    <property type="match status" value="1"/>
</dbReference>
<evidence type="ECO:0000313" key="5">
    <source>
        <dbReference type="Proteomes" id="UP001430796"/>
    </source>
</evidence>
<evidence type="ECO:0000313" key="4">
    <source>
        <dbReference type="EMBL" id="MCF7223099.1"/>
    </source>
</evidence>
<name>A0ABS9HS27_9GAMM</name>
<reference evidence="3 5" key="3">
    <citation type="submission" date="2022-01" db="EMBL/GenBank/DDBJ databases">
        <authorList>
            <person name="Zhou L.Y."/>
        </authorList>
    </citation>
    <scope>NUCLEOTIDE SEQUENCE</scope>
    <source>
        <strain evidence="3 5">TLK-CK17</strain>
    </source>
</reference>
<dbReference type="InterPro" id="IPR036063">
    <property type="entry name" value="Smr_dom_sf"/>
</dbReference>
<accession>A0ABS9HS27</accession>
<comment type="caution">
    <text evidence="3">The sequence shown here is derived from an EMBL/GenBank/DDBJ whole genome shotgun (WGS) entry which is preliminary data.</text>
</comment>
<dbReference type="InterPro" id="IPR002625">
    <property type="entry name" value="Smr_dom"/>
</dbReference>
<dbReference type="Gene3D" id="3.30.1370.110">
    <property type="match status" value="1"/>
</dbReference>
<protein>
    <submittedName>
        <fullName evidence="3">Smr/MutS family protein</fullName>
    </submittedName>
</protein>
<dbReference type="PROSITE" id="PS50828">
    <property type="entry name" value="SMR"/>
    <property type="match status" value="1"/>
</dbReference>
<evidence type="ECO:0000259" key="2">
    <source>
        <dbReference type="PROSITE" id="PS50828"/>
    </source>
</evidence>
<reference evidence="3 5" key="2">
    <citation type="submission" date="2022-01" db="EMBL/GenBank/DDBJ databases">
        <title>Lysobacter chinensis sp. nov., a bacterium isolated from cow dung compost.</title>
        <authorList>
            <person name="Liu Y."/>
        </authorList>
    </citation>
    <scope>NUCLEOTIDE SEQUENCE</scope>
    <source>
        <strain evidence="3 5">TLK-CK17</strain>
    </source>
</reference>
<dbReference type="PANTHER" id="PTHR35562">
    <property type="entry name" value="DNA ENDONUCLEASE SMRA-RELATED"/>
    <property type="match status" value="1"/>
</dbReference>